<dbReference type="PROSITE" id="PS51257">
    <property type="entry name" value="PROKAR_LIPOPROTEIN"/>
    <property type="match status" value="1"/>
</dbReference>
<sequence length="242" mass="26928">MKKLLKGILGLFILNLIIVAVSFSIQSCSSDNELEDGRDEKLDLAIQEFKNAIKKEGEVYNLELSKLEKSNNAVYKTNNDVPIDFIDDNPDPMAQLAVNFEQGIHNSSINILRAYEFSNSDIIQEFGNMDSPEISVVANIVVALEDKLDQDQKVNFMDETDIEFASLFGISKAYSYQGDTLGGCIMDAVGIAAVFELFGHGLNKKMKKKAIKKVIRKVAVKYLGYVGAALAVYDFVDCMDWI</sequence>
<keyword evidence="1" id="KW-0472">Membrane</keyword>
<reference evidence="3" key="1">
    <citation type="journal article" date="2019" name="Int. J. Syst. Evol. Microbiol.">
        <title>The Global Catalogue of Microorganisms (GCM) 10K type strain sequencing project: providing services to taxonomists for standard genome sequencing and annotation.</title>
        <authorList>
            <consortium name="The Broad Institute Genomics Platform"/>
            <consortium name="The Broad Institute Genome Sequencing Center for Infectious Disease"/>
            <person name="Wu L."/>
            <person name="Ma J."/>
        </authorList>
    </citation>
    <scope>NUCLEOTIDE SEQUENCE [LARGE SCALE GENOMIC DNA]</scope>
    <source>
        <strain evidence="3">CECT 9128</strain>
    </source>
</reference>
<organism evidence="2 3">
    <name type="scientific">Zunongwangia endophytica</name>
    <dbReference type="NCBI Taxonomy" id="1808945"/>
    <lineage>
        <taxon>Bacteria</taxon>
        <taxon>Pseudomonadati</taxon>
        <taxon>Bacteroidota</taxon>
        <taxon>Flavobacteriia</taxon>
        <taxon>Flavobacteriales</taxon>
        <taxon>Flavobacteriaceae</taxon>
        <taxon>Zunongwangia</taxon>
    </lineage>
</organism>
<dbReference type="RefSeq" id="WP_290231755.1">
    <property type="nucleotide sequence ID" value="NZ_JAUFPZ010000002.1"/>
</dbReference>
<keyword evidence="1" id="KW-0812">Transmembrane</keyword>
<feature type="transmembrane region" description="Helical" evidence="1">
    <location>
        <begin position="219"/>
        <end position="236"/>
    </location>
</feature>
<dbReference type="Proteomes" id="UP001595793">
    <property type="component" value="Unassembled WGS sequence"/>
</dbReference>
<gene>
    <name evidence="2" type="ORF">ACFOS1_10545</name>
</gene>
<feature type="transmembrane region" description="Helical" evidence="1">
    <location>
        <begin position="180"/>
        <end position="198"/>
    </location>
</feature>
<evidence type="ECO:0000313" key="2">
    <source>
        <dbReference type="EMBL" id="MFC4027842.1"/>
    </source>
</evidence>
<evidence type="ECO:0000256" key="1">
    <source>
        <dbReference type="SAM" id="Phobius"/>
    </source>
</evidence>
<protein>
    <submittedName>
        <fullName evidence="2">Uncharacterized protein</fullName>
    </submittedName>
</protein>
<dbReference type="EMBL" id="JBHSAS010000006">
    <property type="protein sequence ID" value="MFC4027842.1"/>
    <property type="molecule type" value="Genomic_DNA"/>
</dbReference>
<keyword evidence="3" id="KW-1185">Reference proteome</keyword>
<comment type="caution">
    <text evidence="2">The sequence shown here is derived from an EMBL/GenBank/DDBJ whole genome shotgun (WGS) entry which is preliminary data.</text>
</comment>
<name>A0ABV8HA72_9FLAO</name>
<keyword evidence="1" id="KW-1133">Transmembrane helix</keyword>
<evidence type="ECO:0000313" key="3">
    <source>
        <dbReference type="Proteomes" id="UP001595793"/>
    </source>
</evidence>
<proteinExistence type="predicted"/>
<accession>A0ABV8HA72</accession>